<comment type="similarity">
    <text evidence="2">Belongs to the OmpP1/FadL family.</text>
</comment>
<protein>
    <submittedName>
        <fullName evidence="9">Outer membrane protein transport protein</fullName>
    </submittedName>
</protein>
<keyword evidence="10" id="KW-1185">Reference proteome</keyword>
<feature type="signal peptide" evidence="8">
    <location>
        <begin position="1"/>
        <end position="18"/>
    </location>
</feature>
<evidence type="ECO:0000256" key="3">
    <source>
        <dbReference type="ARBA" id="ARBA00022452"/>
    </source>
</evidence>
<evidence type="ECO:0000256" key="4">
    <source>
        <dbReference type="ARBA" id="ARBA00022692"/>
    </source>
</evidence>
<dbReference type="SUPFAM" id="SSF56935">
    <property type="entry name" value="Porins"/>
    <property type="match status" value="1"/>
</dbReference>
<accession>A0ABX7XE98</accession>
<keyword evidence="4" id="KW-0812">Transmembrane</keyword>
<dbReference type="Proteomes" id="UP000672011">
    <property type="component" value="Chromosome"/>
</dbReference>
<proteinExistence type="inferred from homology"/>
<feature type="chain" id="PRO_5045226574" evidence="8">
    <location>
        <begin position="19"/>
        <end position="469"/>
    </location>
</feature>
<evidence type="ECO:0000256" key="7">
    <source>
        <dbReference type="ARBA" id="ARBA00023237"/>
    </source>
</evidence>
<dbReference type="InterPro" id="IPR005017">
    <property type="entry name" value="OMPP1/FadL/TodX"/>
</dbReference>
<keyword evidence="3" id="KW-1134">Transmembrane beta strand</keyword>
<keyword evidence="6" id="KW-0472">Membrane</keyword>
<keyword evidence="7" id="KW-0998">Cell outer membrane</keyword>
<evidence type="ECO:0000313" key="9">
    <source>
        <dbReference type="EMBL" id="QTV06256.1"/>
    </source>
</evidence>
<reference evidence="10" key="2">
    <citation type="submission" date="2021-04" db="EMBL/GenBank/DDBJ databases">
        <title>Taxonomy of Flavobacteriaceae bacterium ZY171143.</title>
        <authorList>
            <person name="Li F."/>
        </authorList>
    </citation>
    <scope>NUCLEOTIDE SEQUENCE [LARGE SCALE GENOMIC DNA]</scope>
    <source>
        <strain evidence="10">ZY171143</strain>
    </source>
</reference>
<organism evidence="9 10">
    <name type="scientific">Faecalibacter bovis</name>
    <dbReference type="NCBI Taxonomy" id="2898187"/>
    <lineage>
        <taxon>Bacteria</taxon>
        <taxon>Pseudomonadati</taxon>
        <taxon>Bacteroidota</taxon>
        <taxon>Flavobacteriia</taxon>
        <taxon>Flavobacteriales</taxon>
        <taxon>Weeksellaceae</taxon>
        <taxon>Faecalibacter</taxon>
    </lineage>
</organism>
<evidence type="ECO:0000256" key="8">
    <source>
        <dbReference type="SAM" id="SignalP"/>
    </source>
</evidence>
<name>A0ABX7XE98_9FLAO</name>
<evidence type="ECO:0000256" key="5">
    <source>
        <dbReference type="ARBA" id="ARBA00022729"/>
    </source>
</evidence>
<dbReference type="PANTHER" id="PTHR35093">
    <property type="entry name" value="OUTER MEMBRANE PROTEIN NMB0088-RELATED"/>
    <property type="match status" value="1"/>
</dbReference>
<evidence type="ECO:0000256" key="2">
    <source>
        <dbReference type="ARBA" id="ARBA00008163"/>
    </source>
</evidence>
<evidence type="ECO:0000313" key="10">
    <source>
        <dbReference type="Proteomes" id="UP000672011"/>
    </source>
</evidence>
<gene>
    <name evidence="9" type="ORF">J9309_02680</name>
</gene>
<dbReference type="PANTHER" id="PTHR35093:SF8">
    <property type="entry name" value="OUTER MEMBRANE PROTEIN NMB0088-RELATED"/>
    <property type="match status" value="1"/>
</dbReference>
<keyword evidence="5 8" id="KW-0732">Signal</keyword>
<dbReference type="RefSeq" id="WP_230476898.1">
    <property type="nucleotide sequence ID" value="NZ_CP072842.1"/>
</dbReference>
<evidence type="ECO:0000256" key="6">
    <source>
        <dbReference type="ARBA" id="ARBA00023136"/>
    </source>
</evidence>
<reference evidence="9 10" key="1">
    <citation type="journal article" date="2021" name="Int. J. Syst. Evol. Microbiol.">
        <title>Faecalibacter bovis sp. nov., isolated from cow faeces.</title>
        <authorList>
            <person name="Li F."/>
            <person name="Zhao W."/>
            <person name="Hong Q."/>
            <person name="Shao Q."/>
            <person name="Song J."/>
            <person name="Yang S."/>
        </authorList>
    </citation>
    <scope>NUCLEOTIDE SEQUENCE [LARGE SCALE GENOMIC DNA]</scope>
    <source>
        <strain evidence="9 10">ZY171143</strain>
    </source>
</reference>
<evidence type="ECO:0000256" key="1">
    <source>
        <dbReference type="ARBA" id="ARBA00004571"/>
    </source>
</evidence>
<dbReference type="EMBL" id="CP072842">
    <property type="protein sequence ID" value="QTV06256.1"/>
    <property type="molecule type" value="Genomic_DNA"/>
</dbReference>
<sequence length="469" mass="52285">MKKIFINILVLGSGLTYAQQQVSTQYSTNAIELYGQDINSGSAKYIGVGGAVGALGGDISAVEQNPAGLGVAINSEVQVTAGVSSFKNTNTFATERTEKDSRFDFQHFGGTFVFNNDESSKWNRFTIGLNYLNQRLDRLNQINSNQNIAFDVIDDAGNITDTYRFAGYADQIEGYKSKFTLNFATAYDNKLYLGLGLNFHESNYQAFSQYAEKSDVSGTTYVYDKNGTPYNEIGQGFSLTAGAIYKFNHNVRAGVAYHSPVWYNVDEVYYAANFNDNRDVSNYNLYGSNYDMTRGGRLVGSLGFVLDKNFSFGVDYTYHLNNDSKLKPSANFAADNAFIDQYVANSSEIRVGGEYRYDRLKIRAGYNYVQSPYEDITMNIADVNNNVATTTLNKPFLGDVNRFSAGLGYDFGGFYIDAAYQHQTQEANYLIGNSTYVDRDLFSVDLNNSYAPKAKLNNNLFLLTLGWQF</sequence>
<comment type="subcellular location">
    <subcellularLocation>
        <location evidence="1">Cell outer membrane</location>
        <topology evidence="1">Multi-pass membrane protein</topology>
    </subcellularLocation>
</comment>
<dbReference type="Gene3D" id="2.40.160.60">
    <property type="entry name" value="Outer membrane protein transport protein (OMPP1/FadL/TodX)"/>
    <property type="match status" value="1"/>
</dbReference>